<proteinExistence type="predicted"/>
<sequence length="73" mass="8326">MFAEMHLFDEIALGNNDKEMPNSTDDRKGCTLPKVVITQPSNVSLLSDRKKERRRSSDSLRTLDERSNCCVLL</sequence>
<keyword evidence="3" id="KW-1185">Reference proteome</keyword>
<dbReference type="EMBL" id="JPKZ01002275">
    <property type="protein sequence ID" value="KHN77480.1"/>
    <property type="molecule type" value="Genomic_DNA"/>
</dbReference>
<protein>
    <submittedName>
        <fullName evidence="2">Uncharacterized protein</fullName>
    </submittedName>
</protein>
<dbReference type="Proteomes" id="UP000031036">
    <property type="component" value="Unassembled WGS sequence"/>
</dbReference>
<evidence type="ECO:0000313" key="3">
    <source>
        <dbReference type="Proteomes" id="UP000031036"/>
    </source>
</evidence>
<feature type="region of interest" description="Disordered" evidence="1">
    <location>
        <begin position="41"/>
        <end position="62"/>
    </location>
</feature>
<feature type="compositionally biased region" description="Basic and acidic residues" evidence="1">
    <location>
        <begin position="16"/>
        <end position="29"/>
    </location>
</feature>
<dbReference type="AlphaFoldDB" id="A0A0B2V923"/>
<evidence type="ECO:0000313" key="2">
    <source>
        <dbReference type="EMBL" id="KHN77480.1"/>
    </source>
</evidence>
<evidence type="ECO:0000256" key="1">
    <source>
        <dbReference type="SAM" id="MobiDB-lite"/>
    </source>
</evidence>
<reference evidence="2 3" key="1">
    <citation type="submission" date="2014-11" db="EMBL/GenBank/DDBJ databases">
        <title>Genetic blueprint of the zoonotic pathogen Toxocara canis.</title>
        <authorList>
            <person name="Zhu X.-Q."/>
            <person name="Korhonen P.K."/>
            <person name="Cai H."/>
            <person name="Young N.D."/>
            <person name="Nejsum P."/>
            <person name="von Samson-Himmelstjerna G."/>
            <person name="Boag P.R."/>
            <person name="Tan P."/>
            <person name="Li Q."/>
            <person name="Min J."/>
            <person name="Yang Y."/>
            <person name="Wang X."/>
            <person name="Fang X."/>
            <person name="Hall R.S."/>
            <person name="Hofmann A."/>
            <person name="Sternberg P.W."/>
            <person name="Jex A.R."/>
            <person name="Gasser R.B."/>
        </authorList>
    </citation>
    <scope>NUCLEOTIDE SEQUENCE [LARGE SCALE GENOMIC DNA]</scope>
    <source>
        <strain evidence="2">PN_DK_2014</strain>
    </source>
</reference>
<accession>A0A0B2V923</accession>
<feature type="compositionally biased region" description="Basic and acidic residues" evidence="1">
    <location>
        <begin position="47"/>
        <end position="62"/>
    </location>
</feature>
<feature type="region of interest" description="Disordered" evidence="1">
    <location>
        <begin position="14"/>
        <end position="33"/>
    </location>
</feature>
<organism evidence="2 3">
    <name type="scientific">Toxocara canis</name>
    <name type="common">Canine roundworm</name>
    <dbReference type="NCBI Taxonomy" id="6265"/>
    <lineage>
        <taxon>Eukaryota</taxon>
        <taxon>Metazoa</taxon>
        <taxon>Ecdysozoa</taxon>
        <taxon>Nematoda</taxon>
        <taxon>Chromadorea</taxon>
        <taxon>Rhabditida</taxon>
        <taxon>Spirurina</taxon>
        <taxon>Ascaridomorpha</taxon>
        <taxon>Ascaridoidea</taxon>
        <taxon>Toxocaridae</taxon>
        <taxon>Toxocara</taxon>
    </lineage>
</organism>
<gene>
    <name evidence="2" type="ORF">Tcan_16864</name>
</gene>
<name>A0A0B2V923_TOXCA</name>
<comment type="caution">
    <text evidence="2">The sequence shown here is derived from an EMBL/GenBank/DDBJ whole genome shotgun (WGS) entry which is preliminary data.</text>
</comment>